<dbReference type="GO" id="GO:0000139">
    <property type="term" value="C:Golgi membrane"/>
    <property type="evidence" value="ECO:0007669"/>
    <property type="project" value="UniProtKB-SubCell"/>
</dbReference>
<keyword evidence="6 9" id="KW-0333">Golgi apparatus</keyword>
<comment type="similarity">
    <text evidence="2 9">Belongs to the sulfotransferase 2 family.</text>
</comment>
<evidence type="ECO:0000256" key="7">
    <source>
        <dbReference type="ARBA" id="ARBA00023136"/>
    </source>
</evidence>
<evidence type="ECO:0000256" key="5">
    <source>
        <dbReference type="ARBA" id="ARBA00022989"/>
    </source>
</evidence>
<evidence type="ECO:0000313" key="10">
    <source>
        <dbReference type="EMBL" id="RUS71007.1"/>
    </source>
</evidence>
<name>A0A3S1H2P1_ELYCH</name>
<dbReference type="Proteomes" id="UP000271974">
    <property type="component" value="Unassembled WGS sequence"/>
</dbReference>
<dbReference type="EC" id="2.8.2.-" evidence="9"/>
<sequence>MSRLSRIFRRNPIPAVLVCTLTTVSLFVSISKFSEHGPSVKPPEDTALAVAGRVALEKQESLNANLLQLQKEFARVETELKYEKLRGQMLNKELEESKKKEFARVETELKYEKLRGQMLNKELEDAKKMLHKELEDAKKVRVWVGFGGFVGLTPPPPTTQQPKTPAEFFHREQERRLANILDVCSDTTRPFGVVNSLLPTEDGMTYCVIPRLTKDRLPEPRKFYGRGSKMLRSRRYRNPSEIFFAVQDPFKRLWETYVDNFRLPRKWNTNGIKIEAKRPPKKSAISEGKQLMKTCGMDVTFQEFVLFALKSYENEYDPFYRLCDPCQLKPTYVIRDESRQTDSRFVLQHFNLAWVLASSNFTRDEHLSYINNTEARKLKCATGGELGKRLWYALEVMGIIPGGTTSAPYIDDNTLPAQIIKIATDLFQVAEDRGMDRIAHKRKYLAEAFGSLPQHILDSVKKKYEMDFRLFGYERDPSDFEKSS</sequence>
<proteinExistence type="inferred from homology"/>
<evidence type="ECO:0000256" key="8">
    <source>
        <dbReference type="ARBA" id="ARBA00023180"/>
    </source>
</evidence>
<keyword evidence="3 9" id="KW-0808">Transferase</keyword>
<evidence type="ECO:0000256" key="1">
    <source>
        <dbReference type="ARBA" id="ARBA00004323"/>
    </source>
</evidence>
<protein>
    <recommendedName>
        <fullName evidence="9">Carbohydrate sulfotransferase</fullName>
        <ecNumber evidence="9">2.8.2.-</ecNumber>
    </recommendedName>
</protein>
<evidence type="ECO:0000313" key="11">
    <source>
        <dbReference type="Proteomes" id="UP000271974"/>
    </source>
</evidence>
<keyword evidence="9" id="KW-0119">Carbohydrate metabolism</keyword>
<dbReference type="GO" id="GO:0016051">
    <property type="term" value="P:carbohydrate biosynthetic process"/>
    <property type="evidence" value="ECO:0007669"/>
    <property type="project" value="InterPro"/>
</dbReference>
<keyword evidence="9" id="KW-0735">Signal-anchor</keyword>
<dbReference type="InterPro" id="IPR005331">
    <property type="entry name" value="Sulfotransferase"/>
</dbReference>
<dbReference type="GO" id="GO:0008146">
    <property type="term" value="F:sulfotransferase activity"/>
    <property type="evidence" value="ECO:0007669"/>
    <property type="project" value="InterPro"/>
</dbReference>
<dbReference type="EMBL" id="RQTK01001288">
    <property type="protein sequence ID" value="RUS71007.1"/>
    <property type="molecule type" value="Genomic_DNA"/>
</dbReference>
<dbReference type="AlphaFoldDB" id="A0A3S1H2P1"/>
<evidence type="ECO:0000256" key="6">
    <source>
        <dbReference type="ARBA" id="ARBA00023034"/>
    </source>
</evidence>
<keyword evidence="8 9" id="KW-0325">Glycoprotein</keyword>
<evidence type="ECO:0000256" key="9">
    <source>
        <dbReference type="RuleBase" id="RU364020"/>
    </source>
</evidence>
<evidence type="ECO:0000256" key="4">
    <source>
        <dbReference type="ARBA" id="ARBA00022692"/>
    </source>
</evidence>
<keyword evidence="4" id="KW-0812">Transmembrane</keyword>
<reference evidence="10 11" key="1">
    <citation type="submission" date="2019-01" db="EMBL/GenBank/DDBJ databases">
        <title>A draft genome assembly of the solar-powered sea slug Elysia chlorotica.</title>
        <authorList>
            <person name="Cai H."/>
            <person name="Li Q."/>
            <person name="Fang X."/>
            <person name="Li J."/>
            <person name="Curtis N.E."/>
            <person name="Altenburger A."/>
            <person name="Shibata T."/>
            <person name="Feng M."/>
            <person name="Maeda T."/>
            <person name="Schwartz J.A."/>
            <person name="Shigenobu S."/>
            <person name="Lundholm N."/>
            <person name="Nishiyama T."/>
            <person name="Yang H."/>
            <person name="Hasebe M."/>
            <person name="Li S."/>
            <person name="Pierce S.K."/>
            <person name="Wang J."/>
        </authorList>
    </citation>
    <scope>NUCLEOTIDE SEQUENCE [LARGE SCALE GENOMIC DNA]</scope>
    <source>
        <strain evidence="10">EC2010</strain>
        <tissue evidence="10">Whole organism of an adult</tissue>
    </source>
</reference>
<keyword evidence="5" id="KW-1133">Transmembrane helix</keyword>
<dbReference type="PANTHER" id="PTHR12137:SF54">
    <property type="entry name" value="CARBOHYDRATE SULFOTRANSFERASE"/>
    <property type="match status" value="1"/>
</dbReference>
<comment type="subcellular location">
    <subcellularLocation>
        <location evidence="1 9">Golgi apparatus membrane</location>
        <topology evidence="1 9">Single-pass type II membrane protein</topology>
    </subcellularLocation>
</comment>
<dbReference type="OrthoDB" id="6112700at2759"/>
<keyword evidence="11" id="KW-1185">Reference proteome</keyword>
<evidence type="ECO:0000256" key="3">
    <source>
        <dbReference type="ARBA" id="ARBA00022679"/>
    </source>
</evidence>
<dbReference type="Pfam" id="PF03567">
    <property type="entry name" value="Sulfotransfer_2"/>
    <property type="match status" value="1"/>
</dbReference>
<comment type="caution">
    <text evidence="10">The sequence shown here is derived from an EMBL/GenBank/DDBJ whole genome shotgun (WGS) entry which is preliminary data.</text>
</comment>
<dbReference type="InterPro" id="IPR018011">
    <property type="entry name" value="Carb_sulfotrans_8-10"/>
</dbReference>
<evidence type="ECO:0000256" key="2">
    <source>
        <dbReference type="ARBA" id="ARBA00006339"/>
    </source>
</evidence>
<organism evidence="10 11">
    <name type="scientific">Elysia chlorotica</name>
    <name type="common">Eastern emerald elysia</name>
    <name type="synonym">Sea slug</name>
    <dbReference type="NCBI Taxonomy" id="188477"/>
    <lineage>
        <taxon>Eukaryota</taxon>
        <taxon>Metazoa</taxon>
        <taxon>Spiralia</taxon>
        <taxon>Lophotrochozoa</taxon>
        <taxon>Mollusca</taxon>
        <taxon>Gastropoda</taxon>
        <taxon>Heterobranchia</taxon>
        <taxon>Euthyneura</taxon>
        <taxon>Panpulmonata</taxon>
        <taxon>Sacoglossa</taxon>
        <taxon>Placobranchoidea</taxon>
        <taxon>Plakobranchidae</taxon>
        <taxon>Elysia</taxon>
    </lineage>
</organism>
<gene>
    <name evidence="10" type="ORF">EGW08_021229</name>
</gene>
<dbReference type="PANTHER" id="PTHR12137">
    <property type="entry name" value="CARBOHYDRATE SULFOTRANSFERASE"/>
    <property type="match status" value="1"/>
</dbReference>
<keyword evidence="7" id="KW-0472">Membrane</keyword>
<accession>A0A3S1H2P1</accession>